<proteinExistence type="predicted"/>
<dbReference type="Gene3D" id="3.30.1330.110">
    <property type="entry name" value="BB2672"/>
    <property type="match status" value="1"/>
</dbReference>
<organism evidence="1 2">
    <name type="scientific">Methylopila henanensis</name>
    <dbReference type="NCBI Taxonomy" id="873516"/>
    <lineage>
        <taxon>Bacteria</taxon>
        <taxon>Pseudomonadati</taxon>
        <taxon>Pseudomonadota</taxon>
        <taxon>Alphaproteobacteria</taxon>
        <taxon>Hyphomicrobiales</taxon>
        <taxon>Methylopilaceae</taxon>
        <taxon>Methylopila</taxon>
    </lineage>
</organism>
<dbReference type="InterPro" id="IPR035936">
    <property type="entry name" value="BB2672"/>
</dbReference>
<accession>A0ABW4K9V5</accession>
<reference evidence="2" key="1">
    <citation type="journal article" date="2019" name="Int. J. Syst. Evol. Microbiol.">
        <title>The Global Catalogue of Microorganisms (GCM) 10K type strain sequencing project: providing services to taxonomists for standard genome sequencing and annotation.</title>
        <authorList>
            <consortium name="The Broad Institute Genomics Platform"/>
            <consortium name="The Broad Institute Genome Sequencing Center for Infectious Disease"/>
            <person name="Wu L."/>
            <person name="Ma J."/>
        </authorList>
    </citation>
    <scope>NUCLEOTIDE SEQUENCE [LARGE SCALE GENOMIC DNA]</scope>
    <source>
        <strain evidence="2">KCTC 23707</strain>
    </source>
</reference>
<dbReference type="RefSeq" id="WP_378799978.1">
    <property type="nucleotide sequence ID" value="NZ_JBHUER010000009.1"/>
</dbReference>
<dbReference type="EMBL" id="JBHUER010000009">
    <property type="protein sequence ID" value="MFD1703883.1"/>
    <property type="molecule type" value="Genomic_DNA"/>
</dbReference>
<dbReference type="Proteomes" id="UP001597308">
    <property type="component" value="Unassembled WGS sequence"/>
</dbReference>
<dbReference type="InterPro" id="IPR009569">
    <property type="entry name" value="AA_synth_put"/>
</dbReference>
<dbReference type="SUPFAM" id="SSF160519">
    <property type="entry name" value="BB2672-like"/>
    <property type="match status" value="1"/>
</dbReference>
<dbReference type="Pfam" id="PF06684">
    <property type="entry name" value="AA_synth"/>
    <property type="match status" value="1"/>
</dbReference>
<sequence>MPEMMVRKIVVQIEETHSDFGRPVDPPSRKATVAAVIRNPFAGRYVEDLAELYALGAEVSTVLVQRAMDALGAGPDDITGYGKAAIIGTDGEIEHAAALIHPKFGAPVRSATGGKDIIPSTKKIGAPGAAITFPLTGKTSIWSFDDMDASEIAIPDAPRADEAVVVLALGIGGRPLHRIKLPDA</sequence>
<comment type="caution">
    <text evidence="1">The sequence shown here is derived from an EMBL/GenBank/DDBJ whole genome shotgun (WGS) entry which is preliminary data.</text>
</comment>
<evidence type="ECO:0000313" key="2">
    <source>
        <dbReference type="Proteomes" id="UP001597308"/>
    </source>
</evidence>
<gene>
    <name evidence="1" type="ORF">ACFSCV_12810</name>
</gene>
<evidence type="ECO:0000313" key="1">
    <source>
        <dbReference type="EMBL" id="MFD1703883.1"/>
    </source>
</evidence>
<name>A0ABW4K9V5_9HYPH</name>
<protein>
    <submittedName>
        <fullName evidence="1">Amino acid synthesis family protein</fullName>
    </submittedName>
</protein>
<keyword evidence="2" id="KW-1185">Reference proteome</keyword>